<evidence type="ECO:0000256" key="6">
    <source>
        <dbReference type="ARBA" id="ARBA00022691"/>
    </source>
</evidence>
<proteinExistence type="inferred from homology"/>
<sequence>MITRLDNPLAVTKFMSEIGFVSSARPGDIIELGITATAFGRTSITLRCEVRNVITRKSILTIDKIVFVNLGPDGLPAPAPRTARPPAWPAERAGYHGRMTMPAPSAAVPVIRLKSDRAPGHPWVWSAQVHKPEERLPPGSVVEVQDARGRFVGRGFWNGHARIALRLLAHDPAEAIDADWIAARIARAVRLRRELLRLDRDSDAWRVVHSEGDGLSGLVVDRYADVLVVEYFAAGMWRFREAIHAALLEHFPGARLYWFAESHVQKQESFDCRAAAPPAPVAVHEHGLAFHAAPGAGHKTGFFADQRDNRRRFAGLARGRRVLDLCCNAGGFAVHAMAAGAREATGVDMDAGILEIARANAAANGLAVDFRQADIFDWLRDAVARGERYDAVVLDPAKLTRDRNRVLDALKKYFAMNRLALDVIPPGGLLLTCSCTGLVGEADFLEMLRRVALNAGREIQLLEVRGAGPDHPVRADVPEGRYLKAVFCRVD</sequence>
<dbReference type="AlphaFoldDB" id="A0A316I2F9"/>
<evidence type="ECO:0000256" key="7">
    <source>
        <dbReference type="ARBA" id="ARBA00022884"/>
    </source>
</evidence>
<dbReference type="PANTHER" id="PTHR42873">
    <property type="entry name" value="RIBOSOMAL RNA LARGE SUBUNIT METHYLTRANSFERASE"/>
    <property type="match status" value="1"/>
</dbReference>
<dbReference type="GO" id="GO:0032259">
    <property type="term" value="P:methylation"/>
    <property type="evidence" value="ECO:0007669"/>
    <property type="project" value="UniProtKB-KW"/>
</dbReference>
<dbReference type="CDD" id="cd02440">
    <property type="entry name" value="AdoMet_MTases"/>
    <property type="match status" value="1"/>
</dbReference>
<evidence type="ECO:0000256" key="4">
    <source>
        <dbReference type="ARBA" id="ARBA00022603"/>
    </source>
</evidence>
<dbReference type="InterPro" id="IPR029063">
    <property type="entry name" value="SAM-dependent_MTases_sf"/>
</dbReference>
<evidence type="ECO:0000259" key="9">
    <source>
        <dbReference type="SMART" id="SM00359"/>
    </source>
</evidence>
<dbReference type="CDD" id="cd11572">
    <property type="entry name" value="RlmI_M_like"/>
    <property type="match status" value="1"/>
</dbReference>
<dbReference type="Gene3D" id="3.30.750.80">
    <property type="entry name" value="RNA methyltransferase domain (HRMD) like"/>
    <property type="match status" value="1"/>
</dbReference>
<dbReference type="InterPro" id="IPR002478">
    <property type="entry name" value="PUA"/>
</dbReference>
<dbReference type="Pfam" id="PF03061">
    <property type="entry name" value="4HBT"/>
    <property type="match status" value="1"/>
</dbReference>
<keyword evidence="11" id="KW-1185">Reference proteome</keyword>
<comment type="similarity">
    <text evidence="8">Belongs to the methyltransferase superfamily. RlmI family.</text>
</comment>
<dbReference type="SMART" id="SM00359">
    <property type="entry name" value="PUA"/>
    <property type="match status" value="1"/>
</dbReference>
<keyword evidence="4 10" id="KW-0489">Methyltransferase</keyword>
<comment type="caution">
    <text evidence="10">The sequence shown here is derived from an EMBL/GenBank/DDBJ whole genome shotgun (WGS) entry which is preliminary data.</text>
</comment>
<dbReference type="PROSITE" id="PS50890">
    <property type="entry name" value="PUA"/>
    <property type="match status" value="1"/>
</dbReference>
<evidence type="ECO:0000256" key="3">
    <source>
        <dbReference type="ARBA" id="ARBA00022552"/>
    </source>
</evidence>
<evidence type="ECO:0000256" key="2">
    <source>
        <dbReference type="ARBA" id="ARBA00022490"/>
    </source>
</evidence>
<evidence type="ECO:0000313" key="10">
    <source>
        <dbReference type="EMBL" id="PWK86694.1"/>
    </source>
</evidence>
<gene>
    <name evidence="10" type="ORF">C7456_10785</name>
</gene>
<evidence type="ECO:0000256" key="1">
    <source>
        <dbReference type="ARBA" id="ARBA00004496"/>
    </source>
</evidence>
<name>A0A316I2F9_9GAMM</name>
<dbReference type="GO" id="GO:0006364">
    <property type="term" value="P:rRNA processing"/>
    <property type="evidence" value="ECO:0007669"/>
    <property type="project" value="UniProtKB-KW"/>
</dbReference>
<protein>
    <submittedName>
        <fullName evidence="10">SAM-dependent methyltransferase</fullName>
    </submittedName>
</protein>
<feature type="domain" description="PUA" evidence="9">
    <location>
        <begin position="109"/>
        <end position="190"/>
    </location>
</feature>
<evidence type="ECO:0000256" key="5">
    <source>
        <dbReference type="ARBA" id="ARBA00022679"/>
    </source>
</evidence>
<dbReference type="Pfam" id="PF17785">
    <property type="entry name" value="PUA_3"/>
    <property type="match status" value="1"/>
</dbReference>
<dbReference type="InterPro" id="IPR015947">
    <property type="entry name" value="PUA-like_sf"/>
</dbReference>
<reference evidence="10 11" key="1">
    <citation type="submission" date="2018-05" db="EMBL/GenBank/DDBJ databases">
        <title>Genomic Encyclopedia of Type Strains, Phase IV (KMG-IV): sequencing the most valuable type-strain genomes for metagenomic binning, comparative biology and taxonomic classification.</title>
        <authorList>
            <person name="Goeker M."/>
        </authorList>
    </citation>
    <scope>NUCLEOTIDE SEQUENCE [LARGE SCALE GENOMIC DNA]</scope>
    <source>
        <strain evidence="10 11">DSM 14263</strain>
    </source>
</reference>
<dbReference type="Gene3D" id="2.30.130.10">
    <property type="entry name" value="PUA domain"/>
    <property type="match status" value="1"/>
</dbReference>
<dbReference type="InterPro" id="IPR041532">
    <property type="entry name" value="RlmI-like_PUA"/>
</dbReference>
<evidence type="ECO:0000313" key="11">
    <source>
        <dbReference type="Proteomes" id="UP000245812"/>
    </source>
</evidence>
<dbReference type="InterPro" id="IPR029069">
    <property type="entry name" value="HotDog_dom_sf"/>
</dbReference>
<keyword evidence="5 10" id="KW-0808">Transferase</keyword>
<keyword evidence="7" id="KW-0694">RNA-binding</keyword>
<dbReference type="GO" id="GO:0003723">
    <property type="term" value="F:RNA binding"/>
    <property type="evidence" value="ECO:0007669"/>
    <property type="project" value="UniProtKB-KW"/>
</dbReference>
<dbReference type="InterPro" id="IPR019614">
    <property type="entry name" value="SAM-dep_methyl-trfase"/>
</dbReference>
<organism evidence="10 11">
    <name type="scientific">Fulvimonas soli</name>
    <dbReference type="NCBI Taxonomy" id="155197"/>
    <lineage>
        <taxon>Bacteria</taxon>
        <taxon>Pseudomonadati</taxon>
        <taxon>Pseudomonadota</taxon>
        <taxon>Gammaproteobacteria</taxon>
        <taxon>Lysobacterales</taxon>
        <taxon>Rhodanobacteraceae</taxon>
        <taxon>Fulvimonas</taxon>
    </lineage>
</organism>
<dbReference type="SUPFAM" id="SSF54637">
    <property type="entry name" value="Thioesterase/thiol ester dehydrase-isomerase"/>
    <property type="match status" value="1"/>
</dbReference>
<dbReference type="GO" id="GO:0005737">
    <property type="term" value="C:cytoplasm"/>
    <property type="evidence" value="ECO:0007669"/>
    <property type="project" value="UniProtKB-SubCell"/>
</dbReference>
<keyword evidence="6" id="KW-0949">S-adenosyl-L-methionine</keyword>
<dbReference type="InterPro" id="IPR036974">
    <property type="entry name" value="PUA_sf"/>
</dbReference>
<evidence type="ECO:0000256" key="8">
    <source>
        <dbReference type="ARBA" id="ARBA00038091"/>
    </source>
</evidence>
<dbReference type="SUPFAM" id="SSF88697">
    <property type="entry name" value="PUA domain-like"/>
    <property type="match status" value="1"/>
</dbReference>
<dbReference type="Pfam" id="PF10672">
    <property type="entry name" value="Methyltrans_SAM"/>
    <property type="match status" value="1"/>
</dbReference>
<comment type="subcellular location">
    <subcellularLocation>
        <location evidence="1">Cytoplasm</location>
    </subcellularLocation>
</comment>
<keyword evidence="3" id="KW-0698">rRNA processing</keyword>
<keyword evidence="2" id="KW-0963">Cytoplasm</keyword>
<dbReference type="GO" id="GO:0016790">
    <property type="term" value="F:thiolester hydrolase activity"/>
    <property type="evidence" value="ECO:0007669"/>
    <property type="project" value="UniProtKB-ARBA"/>
</dbReference>
<dbReference type="InterPro" id="IPR006683">
    <property type="entry name" value="Thioestr_dom"/>
</dbReference>
<dbReference type="CDD" id="cd21153">
    <property type="entry name" value="PUA_RlmI"/>
    <property type="match status" value="1"/>
</dbReference>
<dbReference type="PANTHER" id="PTHR42873:SF1">
    <property type="entry name" value="S-ADENOSYLMETHIONINE-DEPENDENT METHYLTRANSFERASE DOMAIN-CONTAINING PROTEIN"/>
    <property type="match status" value="1"/>
</dbReference>
<dbReference type="Gene3D" id="3.10.129.10">
    <property type="entry name" value="Hotdog Thioesterase"/>
    <property type="match status" value="1"/>
</dbReference>
<dbReference type="Gene3D" id="3.40.50.150">
    <property type="entry name" value="Vaccinia Virus protein VP39"/>
    <property type="match status" value="1"/>
</dbReference>
<dbReference type="EMBL" id="QGHC01000007">
    <property type="protein sequence ID" value="PWK86694.1"/>
    <property type="molecule type" value="Genomic_DNA"/>
</dbReference>
<dbReference type="Proteomes" id="UP000245812">
    <property type="component" value="Unassembled WGS sequence"/>
</dbReference>
<dbReference type="GO" id="GO:0008168">
    <property type="term" value="F:methyltransferase activity"/>
    <property type="evidence" value="ECO:0007669"/>
    <property type="project" value="UniProtKB-KW"/>
</dbReference>
<accession>A0A316I2F9</accession>
<dbReference type="SUPFAM" id="SSF53335">
    <property type="entry name" value="S-adenosyl-L-methionine-dependent methyltransferases"/>
    <property type="match status" value="1"/>
</dbReference>